<sequence length="147" mass="17026">MKRCLNFLIGTIFLVRRYTEGADILFFIPFPPVSHHRIVAPLINALAQRGHNITFATPFPRADVLLPSVNIIQLNNMIPLLEGRQLQQYFNYFILRLHKVGLNAPRKMSLGIRNVPWRVQGFFFEGWHTFMRVVRNGQIKPGTEAGW</sequence>
<evidence type="ECO:0000313" key="2">
    <source>
        <dbReference type="Proteomes" id="UP001558652"/>
    </source>
</evidence>
<dbReference type="EMBL" id="JBFDAA010000007">
    <property type="protein sequence ID" value="KAL1130746.1"/>
    <property type="molecule type" value="Genomic_DNA"/>
</dbReference>
<comment type="caution">
    <text evidence="1">The sequence shown here is derived from an EMBL/GenBank/DDBJ whole genome shotgun (WGS) entry which is preliminary data.</text>
</comment>
<dbReference type="Proteomes" id="UP001558652">
    <property type="component" value="Unassembled WGS sequence"/>
</dbReference>
<protein>
    <submittedName>
        <fullName evidence="1">Uncharacterized protein</fullName>
    </submittedName>
</protein>
<accession>A0ABD0YHT0</accession>
<evidence type="ECO:0000313" key="1">
    <source>
        <dbReference type="EMBL" id="KAL1130746.1"/>
    </source>
</evidence>
<gene>
    <name evidence="1" type="ORF">AAG570_011987</name>
</gene>
<proteinExistence type="predicted"/>
<dbReference type="AlphaFoldDB" id="A0ABD0YHT0"/>
<name>A0ABD0YHT0_9HEMI</name>
<organism evidence="1 2">
    <name type="scientific">Ranatra chinensis</name>
    <dbReference type="NCBI Taxonomy" id="642074"/>
    <lineage>
        <taxon>Eukaryota</taxon>
        <taxon>Metazoa</taxon>
        <taxon>Ecdysozoa</taxon>
        <taxon>Arthropoda</taxon>
        <taxon>Hexapoda</taxon>
        <taxon>Insecta</taxon>
        <taxon>Pterygota</taxon>
        <taxon>Neoptera</taxon>
        <taxon>Paraneoptera</taxon>
        <taxon>Hemiptera</taxon>
        <taxon>Heteroptera</taxon>
        <taxon>Panheteroptera</taxon>
        <taxon>Nepomorpha</taxon>
        <taxon>Nepidae</taxon>
        <taxon>Ranatrinae</taxon>
        <taxon>Ranatra</taxon>
    </lineage>
</organism>
<reference evidence="1 2" key="1">
    <citation type="submission" date="2024-07" db="EMBL/GenBank/DDBJ databases">
        <title>Chromosome-level genome assembly of the water stick insect Ranatra chinensis (Heteroptera: Nepidae).</title>
        <authorList>
            <person name="Liu X."/>
        </authorList>
    </citation>
    <scope>NUCLEOTIDE SEQUENCE [LARGE SCALE GENOMIC DNA]</scope>
    <source>
        <strain evidence="1">Cailab_2021Rc</strain>
        <tissue evidence="1">Muscle</tissue>
    </source>
</reference>
<keyword evidence="2" id="KW-1185">Reference proteome</keyword>
<dbReference type="SUPFAM" id="SSF53756">
    <property type="entry name" value="UDP-Glycosyltransferase/glycogen phosphorylase"/>
    <property type="match status" value="1"/>
</dbReference>